<dbReference type="Gene3D" id="3.90.1750.20">
    <property type="entry name" value="Putative Large Serine Recombinase, Chain B, Domain 2"/>
    <property type="match status" value="1"/>
</dbReference>
<dbReference type="Proteomes" id="UP000266172">
    <property type="component" value="Unassembled WGS sequence"/>
</dbReference>
<gene>
    <name evidence="3" type="ORF">DWX93_09260</name>
</gene>
<dbReference type="SUPFAM" id="SSF53041">
    <property type="entry name" value="Resolvase-like"/>
    <property type="match status" value="1"/>
</dbReference>
<accession>A0A395VB00</accession>
<dbReference type="InterPro" id="IPR036162">
    <property type="entry name" value="Resolvase-like_N_sf"/>
</dbReference>
<evidence type="ECO:0000313" key="4">
    <source>
        <dbReference type="Proteomes" id="UP000266172"/>
    </source>
</evidence>
<dbReference type="CDD" id="cd00338">
    <property type="entry name" value="Ser_Recombinase"/>
    <property type="match status" value="1"/>
</dbReference>
<name>A0A395VB00_9FIRM</name>
<dbReference type="PANTHER" id="PTHR30461:SF23">
    <property type="entry name" value="DNA RECOMBINASE-RELATED"/>
    <property type="match status" value="1"/>
</dbReference>
<dbReference type="GO" id="GO:0003677">
    <property type="term" value="F:DNA binding"/>
    <property type="evidence" value="ECO:0007669"/>
    <property type="project" value="InterPro"/>
</dbReference>
<dbReference type="PROSITE" id="PS51737">
    <property type="entry name" value="RECOMBINASE_DNA_BIND"/>
    <property type="match status" value="1"/>
</dbReference>
<dbReference type="SMART" id="SM00857">
    <property type="entry name" value="Resolvase"/>
    <property type="match status" value="1"/>
</dbReference>
<comment type="caution">
    <text evidence="3">The sequence shown here is derived from an EMBL/GenBank/DDBJ whole genome shotgun (WGS) entry which is preliminary data.</text>
</comment>
<evidence type="ECO:0000256" key="1">
    <source>
        <dbReference type="SAM" id="Coils"/>
    </source>
</evidence>
<dbReference type="Pfam" id="PF07508">
    <property type="entry name" value="Recombinase"/>
    <property type="match status" value="1"/>
</dbReference>
<feature type="coiled-coil region" evidence="1">
    <location>
        <begin position="411"/>
        <end position="485"/>
    </location>
</feature>
<dbReference type="PANTHER" id="PTHR30461">
    <property type="entry name" value="DNA-INVERTASE FROM LAMBDOID PROPHAGE"/>
    <property type="match status" value="1"/>
</dbReference>
<feature type="domain" description="Recombinase" evidence="2">
    <location>
        <begin position="162"/>
        <end position="296"/>
    </location>
</feature>
<keyword evidence="1" id="KW-0175">Coiled coil</keyword>
<protein>
    <submittedName>
        <fullName evidence="3">Recombinase family protein</fullName>
    </submittedName>
</protein>
<proteinExistence type="predicted"/>
<sequence length="568" mass="65715">MSKRVRTLLRVSSRQQLHDDDIPIQRAEAEQFIAKQKDWVFDKEYLEKGISAYHNGVEDRVVLQEIMQDAKQGEFEILLAYMSDRIGRQEEYSFYVAELNRMGIEVWTIKDGQLKTEEHIDKLLNYIRFWQNEGESKKTGMRVHDTMVEMVKDGRFVGGKAPYGYKLVLSGEISNHGRALHKLVVVPEQAEVVRQIFGYAVNQGMGFQKIAKTLNENGVPAPILEQWKNGTVRSILTNPIYMGYIAYNRRKNGHANSTRLDRKEWTYAREQNPEIAIVSQELWERAQEIREARKNKINVARQATNELYMEQYNVPFSTRGRLALTGMVYCGYCGKRLKNTGYANHWTCKKTGEKKVSYVGRYGCPNGCKPRSTYLQEYLESIIFATVDAYLENLKKIDISKELEDMQAQQTKDMKREIKDLEKTIKSLIADIETLEEKLPEAIRGEFAFSVDKLSAIISDKETSKKEIEANKSRLQKQLDEVSVQSNELLAYVDAMPKWSEIFKDSDIQTKQMILSTLIDKIIVKDDDITIKFKIRLDNFLDEKLLESSGVDVPQQRLQLYDHVLHGI</sequence>
<dbReference type="RefSeq" id="WP_118097402.1">
    <property type="nucleotide sequence ID" value="NZ_QRVL01000006.1"/>
</dbReference>
<dbReference type="InterPro" id="IPR038109">
    <property type="entry name" value="DNA_bind_recomb_sf"/>
</dbReference>
<evidence type="ECO:0000313" key="3">
    <source>
        <dbReference type="EMBL" id="RGS40605.1"/>
    </source>
</evidence>
<dbReference type="EMBL" id="QRVL01000006">
    <property type="protein sequence ID" value="RGS40605.1"/>
    <property type="molecule type" value="Genomic_DNA"/>
</dbReference>
<dbReference type="Gene3D" id="3.40.50.1390">
    <property type="entry name" value="Resolvase, N-terminal catalytic domain"/>
    <property type="match status" value="1"/>
</dbReference>
<dbReference type="InterPro" id="IPR050639">
    <property type="entry name" value="SSR_resolvase"/>
</dbReference>
<organism evidence="3 4">
    <name type="scientific">Roseburia hominis</name>
    <dbReference type="NCBI Taxonomy" id="301301"/>
    <lineage>
        <taxon>Bacteria</taxon>
        <taxon>Bacillati</taxon>
        <taxon>Bacillota</taxon>
        <taxon>Clostridia</taxon>
        <taxon>Lachnospirales</taxon>
        <taxon>Lachnospiraceae</taxon>
        <taxon>Roseburia</taxon>
    </lineage>
</organism>
<dbReference type="InterPro" id="IPR006119">
    <property type="entry name" value="Resolv_N"/>
</dbReference>
<dbReference type="AlphaFoldDB" id="A0A395VB00"/>
<reference evidence="3 4" key="1">
    <citation type="submission" date="2018-08" db="EMBL/GenBank/DDBJ databases">
        <title>A genome reference for cultivated species of the human gut microbiota.</title>
        <authorList>
            <person name="Zou Y."/>
            <person name="Xue W."/>
            <person name="Luo G."/>
        </authorList>
    </citation>
    <scope>NUCLEOTIDE SEQUENCE [LARGE SCALE GENOMIC DNA]</scope>
    <source>
        <strain evidence="3 4">AF22-12AC</strain>
    </source>
</reference>
<dbReference type="Pfam" id="PF00239">
    <property type="entry name" value="Resolvase"/>
    <property type="match status" value="1"/>
</dbReference>
<dbReference type="GO" id="GO:0000150">
    <property type="term" value="F:DNA strand exchange activity"/>
    <property type="evidence" value="ECO:0007669"/>
    <property type="project" value="InterPro"/>
</dbReference>
<evidence type="ECO:0000259" key="2">
    <source>
        <dbReference type="PROSITE" id="PS51737"/>
    </source>
</evidence>
<dbReference type="InterPro" id="IPR011109">
    <property type="entry name" value="DNA_bind_recombinase_dom"/>
</dbReference>